<feature type="compositionally biased region" description="Pro residues" evidence="1">
    <location>
        <begin position="244"/>
        <end position="255"/>
    </location>
</feature>
<dbReference type="GeneID" id="39988687"/>
<dbReference type="OrthoDB" id="248507at2759"/>
<dbReference type="Proteomes" id="UP000192257">
    <property type="component" value="Unassembled WGS sequence"/>
</dbReference>
<reference evidence="2 3" key="1">
    <citation type="submission" date="2017-03" db="EMBL/GenBank/DDBJ databases">
        <title>An alternative strategy for trypanosome survival in the mammalian bloodstream revealed through genome and transcriptome analysis of the ubiquitous bovine parasite Trypanosoma (Megatrypanum) theileri.</title>
        <authorList>
            <person name="Kelly S."/>
            <person name="Ivens A."/>
            <person name="Mott A."/>
            <person name="O'Neill E."/>
            <person name="Emms D."/>
            <person name="Macleod O."/>
            <person name="Voorheis P."/>
            <person name="Matthews J."/>
            <person name="Matthews K."/>
            <person name="Carrington M."/>
        </authorList>
    </citation>
    <scope>NUCLEOTIDE SEQUENCE [LARGE SCALE GENOMIC DNA]</scope>
    <source>
        <strain evidence="2">Edinburgh</strain>
    </source>
</reference>
<sequence>MSRQEGLDSEEKHTLSTPEIHHVLPNPPPVPTTRGPPLTGSGRTPSGPPRGTPKRWSVRYSTGVSCRSEGDPLHASAVGTPEASATQRSGKYTVKGAAPLVPSAPDAASKTPESVELFWTIHTETPTPTTSVVFHIEKGASTIPDENSSIAFEVLESMAATHVSQAPLMVQEGQQQQQQQEEKREEQEEGKKEPRIELGVLEGAGQTSTGVSRDNTTTFSNYFNGIRDVANLDDDDEMDSLPAALPPPPPTPHPTANPATSSRFGNTATKLEFGSKQSTGMNGKSVAKGNGVRGGRVPETTKKPRTTTTTLKPAVFRYLGLTPPPPVLQPPIRSILNEVNAWMEIVSHVGNMGFQKRYLQDSDRAFRDMQRETEVLLAENAIAEKGLREAKGRYVNALDECDRLQKEILERDQMRNKRKNDSQAMGEEERKRREEEEEKYAEEIEAWRIEKGELLAQKALLLQRRNELQHHLRRGTNIKNVATVSRPQRTSQDRDDQIDGSIPPAEDLEIIQMRLEIKESRVCFEKLVEAHQVLKETRRVRQQEIDDECNTLRQTVTETKQIMETWRSTLQTSLYEAERLRTVYQKEGEDSLVLLLERSIEEARALLKPNDNMSVSGDSIRSRGASVTRRSSLNSTPRRGAGSFNSPPTPASRQIRLN</sequence>
<evidence type="ECO:0000313" key="3">
    <source>
        <dbReference type="Proteomes" id="UP000192257"/>
    </source>
</evidence>
<feature type="compositionally biased region" description="Polar residues" evidence="1">
    <location>
        <begin position="205"/>
        <end position="223"/>
    </location>
</feature>
<feature type="compositionally biased region" description="Polar residues" evidence="1">
    <location>
        <begin position="628"/>
        <end position="658"/>
    </location>
</feature>
<gene>
    <name evidence="2" type="ORF">TM35_000331510</name>
</gene>
<dbReference type="VEuPathDB" id="TriTrypDB:TM35_000331510"/>
<feature type="region of interest" description="Disordered" evidence="1">
    <location>
        <begin position="170"/>
        <end position="305"/>
    </location>
</feature>
<feature type="region of interest" description="Disordered" evidence="1">
    <location>
        <begin position="412"/>
        <end position="437"/>
    </location>
</feature>
<feature type="region of interest" description="Disordered" evidence="1">
    <location>
        <begin position="1"/>
        <end position="89"/>
    </location>
</feature>
<evidence type="ECO:0000256" key="1">
    <source>
        <dbReference type="SAM" id="MobiDB-lite"/>
    </source>
</evidence>
<accession>A0A1X0NLT6</accession>
<evidence type="ECO:0000313" key="2">
    <source>
        <dbReference type="EMBL" id="ORC85694.1"/>
    </source>
</evidence>
<name>A0A1X0NLT6_9TRYP</name>
<feature type="compositionally biased region" description="Low complexity" evidence="1">
    <location>
        <begin position="32"/>
        <end position="45"/>
    </location>
</feature>
<feature type="compositionally biased region" description="Basic and acidic residues" evidence="1">
    <location>
        <begin position="180"/>
        <end position="196"/>
    </location>
</feature>
<proteinExistence type="predicted"/>
<comment type="caution">
    <text evidence="2">The sequence shown here is derived from an EMBL/GenBank/DDBJ whole genome shotgun (WGS) entry which is preliminary data.</text>
</comment>
<protein>
    <submittedName>
        <fullName evidence="2">Uncharacterized protein</fullName>
    </submittedName>
</protein>
<feature type="region of interest" description="Disordered" evidence="1">
    <location>
        <begin position="610"/>
        <end position="658"/>
    </location>
</feature>
<dbReference type="AlphaFoldDB" id="A0A1X0NLT6"/>
<dbReference type="RefSeq" id="XP_028879760.1">
    <property type="nucleotide sequence ID" value="XM_029028907.1"/>
</dbReference>
<feature type="compositionally biased region" description="Polar residues" evidence="1">
    <location>
        <begin position="261"/>
        <end position="282"/>
    </location>
</feature>
<keyword evidence="3" id="KW-1185">Reference proteome</keyword>
<feature type="compositionally biased region" description="Basic and acidic residues" evidence="1">
    <location>
        <begin position="1"/>
        <end position="22"/>
    </location>
</feature>
<organism evidence="2 3">
    <name type="scientific">Trypanosoma theileri</name>
    <dbReference type="NCBI Taxonomy" id="67003"/>
    <lineage>
        <taxon>Eukaryota</taxon>
        <taxon>Discoba</taxon>
        <taxon>Euglenozoa</taxon>
        <taxon>Kinetoplastea</taxon>
        <taxon>Metakinetoplastina</taxon>
        <taxon>Trypanosomatida</taxon>
        <taxon>Trypanosomatidae</taxon>
        <taxon>Trypanosoma</taxon>
    </lineage>
</organism>
<dbReference type="EMBL" id="NBCO01000033">
    <property type="protein sequence ID" value="ORC85694.1"/>
    <property type="molecule type" value="Genomic_DNA"/>
</dbReference>
<feature type="compositionally biased region" description="Basic and acidic residues" evidence="1">
    <location>
        <begin position="412"/>
        <end position="434"/>
    </location>
</feature>